<evidence type="ECO:0000256" key="2">
    <source>
        <dbReference type="SAM" id="MobiDB-lite"/>
    </source>
</evidence>
<dbReference type="Proteomes" id="UP000747399">
    <property type="component" value="Unassembled WGS sequence"/>
</dbReference>
<name>A0A8J4BMN5_9CHLO</name>
<evidence type="ECO:0000259" key="3">
    <source>
        <dbReference type="SMART" id="SM00225"/>
    </source>
</evidence>
<dbReference type="InterPro" id="IPR000210">
    <property type="entry name" value="BTB/POZ_dom"/>
</dbReference>
<evidence type="ECO:0000313" key="5">
    <source>
        <dbReference type="Proteomes" id="UP000747399"/>
    </source>
</evidence>
<dbReference type="InterPro" id="IPR011333">
    <property type="entry name" value="SKP1/BTB/POZ_sf"/>
</dbReference>
<feature type="region of interest" description="Disordered" evidence="2">
    <location>
        <begin position="156"/>
        <end position="177"/>
    </location>
</feature>
<reference evidence="4" key="1">
    <citation type="journal article" date="2021" name="Proc. Natl. Acad. Sci. U.S.A.">
        <title>Three genomes in the algal genus Volvox reveal the fate of a haploid sex-determining region after a transition to homothallism.</title>
        <authorList>
            <person name="Yamamoto K."/>
            <person name="Hamaji T."/>
            <person name="Kawai-Toyooka H."/>
            <person name="Matsuzaki R."/>
            <person name="Takahashi F."/>
            <person name="Nishimura Y."/>
            <person name="Kawachi M."/>
            <person name="Noguchi H."/>
            <person name="Minakuchi Y."/>
            <person name="Umen J.G."/>
            <person name="Toyoda A."/>
            <person name="Nozaki H."/>
        </authorList>
    </citation>
    <scope>NUCLEOTIDE SEQUENCE</scope>
    <source>
        <strain evidence="4">NIES-3780</strain>
    </source>
</reference>
<gene>
    <name evidence="4" type="ORF">Vafri_18576</name>
</gene>
<comment type="pathway">
    <text evidence="1">Protein modification; protein ubiquitination.</text>
</comment>
<evidence type="ECO:0000313" key="4">
    <source>
        <dbReference type="EMBL" id="GIL64662.1"/>
    </source>
</evidence>
<proteinExistence type="predicted"/>
<sequence length="407" mass="42921">MESQAQSTSPASPSNCTTRAIKAPAVADVAAAPAALCNTLPPEATAAALSGAQKPAATSTPSCSKGIDGVCVVPYDIRPTSGATHHTKSVRATSTFVVSFLDVDTADMQLEFPDGRTLPCHSQMLAAWSGVVRDVLQSGACCECYIDDGEVVVGHGEAGATSDDNRRPSTAEYGPGSGSGVRLRIPVMGEESFEDWVRLLELMYPPTRLPRPTIAWDNIDTVVLLADKYGMSGLLLLCEEFLLGRGGKGGGGAAERGSGGGNSSGSSGAVFSCNPDDPAYVWKWLRRADRLRMERVCSECIDFICSEAMLGPGGAHSAVRGEADEELLEGLRGGTLRRLVSRLVSDTATMKAALRNEGMKVSTAVTWSYSVGALGGFGSTGANLTEQQRWQLSIAEHQLCRWRLRGS</sequence>
<feature type="domain" description="BTB" evidence="3">
    <location>
        <begin position="106"/>
        <end position="246"/>
    </location>
</feature>
<evidence type="ECO:0000256" key="1">
    <source>
        <dbReference type="ARBA" id="ARBA00004906"/>
    </source>
</evidence>
<dbReference type="AlphaFoldDB" id="A0A8J4BMN5"/>
<accession>A0A8J4BMN5</accession>
<dbReference type="Gene3D" id="3.30.710.10">
    <property type="entry name" value="Potassium Channel Kv1.1, Chain A"/>
    <property type="match status" value="1"/>
</dbReference>
<keyword evidence="5" id="KW-1185">Reference proteome</keyword>
<dbReference type="SMART" id="SM00225">
    <property type="entry name" value="BTB"/>
    <property type="match status" value="1"/>
</dbReference>
<organism evidence="4 5">
    <name type="scientific">Volvox africanus</name>
    <dbReference type="NCBI Taxonomy" id="51714"/>
    <lineage>
        <taxon>Eukaryota</taxon>
        <taxon>Viridiplantae</taxon>
        <taxon>Chlorophyta</taxon>
        <taxon>core chlorophytes</taxon>
        <taxon>Chlorophyceae</taxon>
        <taxon>CS clade</taxon>
        <taxon>Chlamydomonadales</taxon>
        <taxon>Volvocaceae</taxon>
        <taxon>Volvox</taxon>
    </lineage>
</organism>
<dbReference type="SUPFAM" id="SSF54695">
    <property type="entry name" value="POZ domain"/>
    <property type="match status" value="1"/>
</dbReference>
<protein>
    <recommendedName>
        <fullName evidence="3">BTB domain-containing protein</fullName>
    </recommendedName>
</protein>
<comment type="caution">
    <text evidence="4">The sequence shown here is derived from an EMBL/GenBank/DDBJ whole genome shotgun (WGS) entry which is preliminary data.</text>
</comment>
<dbReference type="EMBL" id="BNCO01000068">
    <property type="protein sequence ID" value="GIL64662.1"/>
    <property type="molecule type" value="Genomic_DNA"/>
</dbReference>